<dbReference type="Proteomes" id="UP000007798">
    <property type="component" value="Unassembled WGS sequence"/>
</dbReference>
<dbReference type="STRING" id="7260.B4N6F7"/>
<feature type="region of interest" description="Disordered" evidence="2">
    <location>
        <begin position="1"/>
        <end position="109"/>
    </location>
</feature>
<feature type="compositionally biased region" description="Polar residues" evidence="2">
    <location>
        <begin position="1224"/>
        <end position="1235"/>
    </location>
</feature>
<feature type="region of interest" description="Disordered" evidence="2">
    <location>
        <begin position="1311"/>
        <end position="1354"/>
    </location>
</feature>
<feature type="region of interest" description="Disordered" evidence="2">
    <location>
        <begin position="527"/>
        <end position="579"/>
    </location>
</feature>
<dbReference type="eggNOG" id="ENOG502RMF7">
    <property type="taxonomic scope" value="Eukaryota"/>
</dbReference>
<feature type="compositionally biased region" description="Low complexity" evidence="2">
    <location>
        <begin position="1334"/>
        <end position="1354"/>
    </location>
</feature>
<feature type="region of interest" description="Disordered" evidence="2">
    <location>
        <begin position="213"/>
        <end position="256"/>
    </location>
</feature>
<dbReference type="PROSITE" id="PS00028">
    <property type="entry name" value="ZINC_FINGER_C2H2_1"/>
    <property type="match status" value="9"/>
</dbReference>
<feature type="compositionally biased region" description="Low complexity" evidence="2">
    <location>
        <begin position="1267"/>
        <end position="1281"/>
    </location>
</feature>
<evidence type="ECO:0000259" key="3">
    <source>
        <dbReference type="PROSITE" id="PS50157"/>
    </source>
</evidence>
<feature type="compositionally biased region" description="Low complexity" evidence="2">
    <location>
        <begin position="436"/>
        <end position="467"/>
    </location>
</feature>
<keyword evidence="1" id="KW-0479">Metal-binding</keyword>
<dbReference type="PANTHER" id="PTHR21190:SF1">
    <property type="entry name" value="GH10077P"/>
    <property type="match status" value="1"/>
</dbReference>
<feature type="compositionally biased region" description="Low complexity" evidence="2">
    <location>
        <begin position="1236"/>
        <end position="1245"/>
    </location>
</feature>
<feature type="region of interest" description="Disordered" evidence="2">
    <location>
        <begin position="1099"/>
        <end position="1127"/>
    </location>
</feature>
<dbReference type="EMBL" id="CH964154">
    <property type="protein sequence ID" value="EDW79946.2"/>
    <property type="molecule type" value="Genomic_DNA"/>
</dbReference>
<dbReference type="InterPro" id="IPR013087">
    <property type="entry name" value="Znf_C2H2_type"/>
</dbReference>
<reference evidence="4 5" key="1">
    <citation type="journal article" date="2007" name="Nature">
        <title>Evolution of genes and genomes on the Drosophila phylogeny.</title>
        <authorList>
            <consortium name="Drosophila 12 Genomes Consortium"/>
            <person name="Clark A.G."/>
            <person name="Eisen M.B."/>
            <person name="Smith D.R."/>
            <person name="Bergman C.M."/>
            <person name="Oliver B."/>
            <person name="Markow T.A."/>
            <person name="Kaufman T.C."/>
            <person name="Kellis M."/>
            <person name="Gelbart W."/>
            <person name="Iyer V.N."/>
            <person name="Pollard D.A."/>
            <person name="Sackton T.B."/>
            <person name="Larracuente A.M."/>
            <person name="Singh N.D."/>
            <person name="Abad J.P."/>
            <person name="Abt D.N."/>
            <person name="Adryan B."/>
            <person name="Aguade M."/>
            <person name="Akashi H."/>
            <person name="Anderson W.W."/>
            <person name="Aquadro C.F."/>
            <person name="Ardell D.H."/>
            <person name="Arguello R."/>
            <person name="Artieri C.G."/>
            <person name="Barbash D.A."/>
            <person name="Barker D."/>
            <person name="Barsanti P."/>
            <person name="Batterham P."/>
            <person name="Batzoglou S."/>
            <person name="Begun D."/>
            <person name="Bhutkar A."/>
            <person name="Blanco E."/>
            <person name="Bosak S.A."/>
            <person name="Bradley R.K."/>
            <person name="Brand A.D."/>
            <person name="Brent M.R."/>
            <person name="Brooks A.N."/>
            <person name="Brown R.H."/>
            <person name="Butlin R.K."/>
            <person name="Caggese C."/>
            <person name="Calvi B.R."/>
            <person name="Bernardo de Carvalho A."/>
            <person name="Caspi A."/>
            <person name="Castrezana S."/>
            <person name="Celniker S.E."/>
            <person name="Chang J.L."/>
            <person name="Chapple C."/>
            <person name="Chatterji S."/>
            <person name="Chinwalla A."/>
            <person name="Civetta A."/>
            <person name="Clifton S.W."/>
            <person name="Comeron J.M."/>
            <person name="Costello J.C."/>
            <person name="Coyne J.A."/>
            <person name="Daub J."/>
            <person name="David R.G."/>
            <person name="Delcher A.L."/>
            <person name="Delehaunty K."/>
            <person name="Do C.B."/>
            <person name="Ebling H."/>
            <person name="Edwards K."/>
            <person name="Eickbush T."/>
            <person name="Evans J.D."/>
            <person name="Filipski A."/>
            <person name="Findeiss S."/>
            <person name="Freyhult E."/>
            <person name="Fulton L."/>
            <person name="Fulton R."/>
            <person name="Garcia A.C."/>
            <person name="Gardiner A."/>
            <person name="Garfield D.A."/>
            <person name="Garvin B.E."/>
            <person name="Gibson G."/>
            <person name="Gilbert D."/>
            <person name="Gnerre S."/>
            <person name="Godfrey J."/>
            <person name="Good R."/>
            <person name="Gotea V."/>
            <person name="Gravely B."/>
            <person name="Greenberg A.J."/>
            <person name="Griffiths-Jones S."/>
            <person name="Gross S."/>
            <person name="Guigo R."/>
            <person name="Gustafson E.A."/>
            <person name="Haerty W."/>
            <person name="Hahn M.W."/>
            <person name="Halligan D.L."/>
            <person name="Halpern A.L."/>
            <person name="Halter G.M."/>
            <person name="Han M.V."/>
            <person name="Heger A."/>
            <person name="Hillier L."/>
            <person name="Hinrichs A.S."/>
            <person name="Holmes I."/>
            <person name="Hoskins R.A."/>
            <person name="Hubisz M.J."/>
            <person name="Hultmark D."/>
            <person name="Huntley M.A."/>
            <person name="Jaffe D.B."/>
            <person name="Jagadeeshan S."/>
            <person name="Jeck W.R."/>
            <person name="Johnson J."/>
            <person name="Jones C.D."/>
            <person name="Jordan W.C."/>
            <person name="Karpen G.H."/>
            <person name="Kataoka E."/>
            <person name="Keightley P.D."/>
            <person name="Kheradpour P."/>
            <person name="Kirkness E.F."/>
            <person name="Koerich L.B."/>
            <person name="Kristiansen K."/>
            <person name="Kudrna D."/>
            <person name="Kulathinal R.J."/>
            <person name="Kumar S."/>
            <person name="Kwok R."/>
            <person name="Lander E."/>
            <person name="Langley C.H."/>
            <person name="Lapoint R."/>
            <person name="Lazzaro B.P."/>
            <person name="Lee S.J."/>
            <person name="Levesque L."/>
            <person name="Li R."/>
            <person name="Lin C.F."/>
            <person name="Lin M.F."/>
            <person name="Lindblad-Toh K."/>
            <person name="Llopart A."/>
            <person name="Long M."/>
            <person name="Low L."/>
            <person name="Lozovsky E."/>
            <person name="Lu J."/>
            <person name="Luo M."/>
            <person name="Machado C.A."/>
            <person name="Makalowski W."/>
            <person name="Marzo M."/>
            <person name="Matsuda M."/>
            <person name="Matzkin L."/>
            <person name="McAllister B."/>
            <person name="McBride C.S."/>
            <person name="McKernan B."/>
            <person name="McKernan K."/>
            <person name="Mendez-Lago M."/>
            <person name="Minx P."/>
            <person name="Mollenhauer M.U."/>
            <person name="Montooth K."/>
            <person name="Mount S.M."/>
            <person name="Mu X."/>
            <person name="Myers E."/>
            <person name="Negre B."/>
            <person name="Newfeld S."/>
            <person name="Nielsen R."/>
            <person name="Noor M.A."/>
            <person name="O'Grady P."/>
            <person name="Pachter L."/>
            <person name="Papaceit M."/>
            <person name="Parisi M.J."/>
            <person name="Parisi M."/>
            <person name="Parts L."/>
            <person name="Pedersen J.S."/>
            <person name="Pesole G."/>
            <person name="Phillippy A.M."/>
            <person name="Ponting C.P."/>
            <person name="Pop M."/>
            <person name="Porcelli D."/>
            <person name="Powell J.R."/>
            <person name="Prohaska S."/>
            <person name="Pruitt K."/>
            <person name="Puig M."/>
            <person name="Quesneville H."/>
            <person name="Ram K.R."/>
            <person name="Rand D."/>
            <person name="Rasmussen M.D."/>
            <person name="Reed L.K."/>
            <person name="Reenan R."/>
            <person name="Reily A."/>
            <person name="Remington K.A."/>
            <person name="Rieger T.T."/>
            <person name="Ritchie M.G."/>
            <person name="Robin C."/>
            <person name="Rogers Y.H."/>
            <person name="Rohde C."/>
            <person name="Rozas J."/>
            <person name="Rubenfield M.J."/>
            <person name="Ruiz A."/>
            <person name="Russo S."/>
            <person name="Salzberg S.L."/>
            <person name="Sanchez-Gracia A."/>
            <person name="Saranga D.J."/>
            <person name="Sato H."/>
            <person name="Schaeffer S.W."/>
            <person name="Schatz M.C."/>
            <person name="Schlenke T."/>
            <person name="Schwartz R."/>
            <person name="Segarra C."/>
            <person name="Singh R.S."/>
            <person name="Sirot L."/>
            <person name="Sirota M."/>
            <person name="Sisneros N.B."/>
            <person name="Smith C.D."/>
            <person name="Smith T.F."/>
            <person name="Spieth J."/>
            <person name="Stage D.E."/>
            <person name="Stark A."/>
            <person name="Stephan W."/>
            <person name="Strausberg R.L."/>
            <person name="Strempel S."/>
            <person name="Sturgill D."/>
            <person name="Sutton G."/>
            <person name="Sutton G.G."/>
            <person name="Tao W."/>
            <person name="Teichmann S."/>
            <person name="Tobari Y.N."/>
            <person name="Tomimura Y."/>
            <person name="Tsolas J.M."/>
            <person name="Valente V.L."/>
            <person name="Venter E."/>
            <person name="Venter J.C."/>
            <person name="Vicario S."/>
            <person name="Vieira F.G."/>
            <person name="Vilella A.J."/>
            <person name="Villasante A."/>
            <person name="Walenz B."/>
            <person name="Wang J."/>
            <person name="Wasserman M."/>
            <person name="Watts T."/>
            <person name="Wilson D."/>
            <person name="Wilson R.K."/>
            <person name="Wing R.A."/>
            <person name="Wolfner M.F."/>
            <person name="Wong A."/>
            <person name="Wong G.K."/>
            <person name="Wu C.I."/>
            <person name="Wu G."/>
            <person name="Yamamoto D."/>
            <person name="Yang H.P."/>
            <person name="Yang S.P."/>
            <person name="Yorke J.A."/>
            <person name="Yoshida K."/>
            <person name="Zdobnov E."/>
            <person name="Zhang P."/>
            <person name="Zhang Y."/>
            <person name="Zimin A.V."/>
            <person name="Baldwin J."/>
            <person name="Abdouelleil A."/>
            <person name="Abdulkadir J."/>
            <person name="Abebe A."/>
            <person name="Abera B."/>
            <person name="Abreu J."/>
            <person name="Acer S.C."/>
            <person name="Aftuck L."/>
            <person name="Alexander A."/>
            <person name="An P."/>
            <person name="Anderson E."/>
            <person name="Anderson S."/>
            <person name="Arachi H."/>
            <person name="Azer M."/>
            <person name="Bachantsang P."/>
            <person name="Barry A."/>
            <person name="Bayul T."/>
            <person name="Berlin A."/>
            <person name="Bessette D."/>
            <person name="Bloom T."/>
            <person name="Blye J."/>
            <person name="Boguslavskiy L."/>
            <person name="Bonnet C."/>
            <person name="Boukhgalter B."/>
            <person name="Bourzgui I."/>
            <person name="Brown A."/>
            <person name="Cahill P."/>
            <person name="Channer S."/>
            <person name="Cheshatsang Y."/>
            <person name="Chuda L."/>
            <person name="Citroen M."/>
            <person name="Collymore A."/>
            <person name="Cooke P."/>
            <person name="Costello M."/>
            <person name="D'Aco K."/>
            <person name="Daza R."/>
            <person name="De Haan G."/>
            <person name="DeGray S."/>
            <person name="DeMaso C."/>
            <person name="Dhargay N."/>
            <person name="Dooley K."/>
            <person name="Dooley E."/>
            <person name="Doricent M."/>
            <person name="Dorje P."/>
            <person name="Dorjee K."/>
            <person name="Dupes A."/>
            <person name="Elong R."/>
            <person name="Falk J."/>
            <person name="Farina A."/>
            <person name="Faro S."/>
            <person name="Ferguson D."/>
            <person name="Fisher S."/>
            <person name="Foley C.D."/>
            <person name="Franke A."/>
            <person name="Friedrich D."/>
            <person name="Gadbois L."/>
            <person name="Gearin G."/>
            <person name="Gearin C.R."/>
            <person name="Giannoukos G."/>
            <person name="Goode T."/>
            <person name="Graham J."/>
            <person name="Grandbois E."/>
            <person name="Grewal S."/>
            <person name="Gyaltsen K."/>
            <person name="Hafez N."/>
            <person name="Hagos B."/>
            <person name="Hall J."/>
            <person name="Henson C."/>
            <person name="Hollinger A."/>
            <person name="Honan T."/>
            <person name="Huard M.D."/>
            <person name="Hughes L."/>
            <person name="Hurhula B."/>
            <person name="Husby M.E."/>
            <person name="Kamat A."/>
            <person name="Kanga B."/>
            <person name="Kashin S."/>
            <person name="Khazanovich D."/>
            <person name="Kisner P."/>
            <person name="Lance K."/>
            <person name="Lara M."/>
            <person name="Lee W."/>
            <person name="Lennon N."/>
            <person name="Letendre F."/>
            <person name="LeVine R."/>
            <person name="Lipovsky A."/>
            <person name="Liu X."/>
            <person name="Liu J."/>
            <person name="Liu S."/>
            <person name="Lokyitsang T."/>
            <person name="Lokyitsang Y."/>
            <person name="Lubonja R."/>
            <person name="Lui A."/>
            <person name="MacDonald P."/>
            <person name="Magnisalis V."/>
            <person name="Maru K."/>
            <person name="Matthews C."/>
            <person name="McCusker W."/>
            <person name="McDonough S."/>
            <person name="Mehta T."/>
            <person name="Meldrim J."/>
            <person name="Meneus L."/>
            <person name="Mihai O."/>
            <person name="Mihalev A."/>
            <person name="Mihova T."/>
            <person name="Mittelman R."/>
            <person name="Mlenga V."/>
            <person name="Montmayeur A."/>
            <person name="Mulrain L."/>
            <person name="Navidi A."/>
            <person name="Naylor J."/>
            <person name="Negash T."/>
            <person name="Nguyen T."/>
            <person name="Nguyen N."/>
            <person name="Nicol R."/>
            <person name="Norbu C."/>
            <person name="Norbu N."/>
            <person name="Novod N."/>
            <person name="O'Neill B."/>
            <person name="Osman S."/>
            <person name="Markiewicz E."/>
            <person name="Oyono O.L."/>
            <person name="Patti C."/>
            <person name="Phunkhang P."/>
            <person name="Pierre F."/>
            <person name="Priest M."/>
            <person name="Raghuraman S."/>
            <person name="Rege F."/>
            <person name="Reyes R."/>
            <person name="Rise C."/>
            <person name="Rogov P."/>
            <person name="Ross K."/>
            <person name="Ryan E."/>
            <person name="Settipalli S."/>
            <person name="Shea T."/>
            <person name="Sherpa N."/>
            <person name="Shi L."/>
            <person name="Shih D."/>
            <person name="Sparrow T."/>
            <person name="Spaulding J."/>
            <person name="Stalker J."/>
            <person name="Stange-Thomann N."/>
            <person name="Stavropoulos S."/>
            <person name="Stone C."/>
            <person name="Strader C."/>
            <person name="Tesfaye S."/>
            <person name="Thomson T."/>
            <person name="Thoulutsang Y."/>
            <person name="Thoulutsang D."/>
            <person name="Topham K."/>
            <person name="Topping I."/>
            <person name="Tsamla T."/>
            <person name="Vassiliev H."/>
            <person name="Vo A."/>
            <person name="Wangchuk T."/>
            <person name="Wangdi T."/>
            <person name="Weiand M."/>
            <person name="Wilkinson J."/>
            <person name="Wilson A."/>
            <person name="Yadav S."/>
            <person name="Young G."/>
            <person name="Yu Q."/>
            <person name="Zembek L."/>
            <person name="Zhong D."/>
            <person name="Zimmer A."/>
            <person name="Zwirko Z."/>
            <person name="Jaffe D.B."/>
            <person name="Alvarez P."/>
            <person name="Brockman W."/>
            <person name="Butler J."/>
            <person name="Chin C."/>
            <person name="Gnerre S."/>
            <person name="Grabherr M."/>
            <person name="Kleber M."/>
            <person name="Mauceli E."/>
            <person name="MacCallum I."/>
        </authorList>
    </citation>
    <scope>NUCLEOTIDE SEQUENCE [LARGE SCALE GENOMIC DNA]</scope>
    <source>
        <strain evidence="5">Tucson 14030-0811.24</strain>
    </source>
</reference>
<dbReference type="OrthoDB" id="10020956at2759"/>
<evidence type="ECO:0000256" key="1">
    <source>
        <dbReference type="PROSITE-ProRule" id="PRU00042"/>
    </source>
</evidence>
<feature type="region of interest" description="Disordered" evidence="2">
    <location>
        <begin position="712"/>
        <end position="761"/>
    </location>
</feature>
<feature type="compositionally biased region" description="Polar residues" evidence="2">
    <location>
        <begin position="622"/>
        <end position="632"/>
    </location>
</feature>
<evidence type="ECO:0000256" key="2">
    <source>
        <dbReference type="SAM" id="MobiDB-lite"/>
    </source>
</evidence>
<proteinExistence type="predicted"/>
<protein>
    <recommendedName>
        <fullName evidence="3">C2H2-type domain-containing protein</fullName>
    </recommendedName>
</protein>
<dbReference type="InParanoid" id="B4N6F7"/>
<gene>
    <name evidence="4" type="primary">Dwil\GK17741</name>
    <name evidence="4" type="ORF">Dwil_GK17741</name>
</gene>
<feature type="compositionally biased region" description="Polar residues" evidence="2">
    <location>
        <begin position="1311"/>
        <end position="1322"/>
    </location>
</feature>
<feature type="region of interest" description="Disordered" evidence="2">
    <location>
        <begin position="487"/>
        <end position="506"/>
    </location>
</feature>
<feature type="domain" description="C2H2-type" evidence="3">
    <location>
        <begin position="510"/>
        <end position="538"/>
    </location>
</feature>
<dbReference type="PANTHER" id="PTHR21190">
    <property type="entry name" value="GH10077P"/>
    <property type="match status" value="1"/>
</dbReference>
<evidence type="ECO:0000313" key="4">
    <source>
        <dbReference type="EMBL" id="EDW79946.2"/>
    </source>
</evidence>
<feature type="region of interest" description="Disordered" evidence="2">
    <location>
        <begin position="1224"/>
        <end position="1245"/>
    </location>
</feature>
<dbReference type="Gene3D" id="3.30.160.60">
    <property type="entry name" value="Classic Zinc Finger"/>
    <property type="match status" value="2"/>
</dbReference>
<feature type="compositionally biased region" description="Acidic residues" evidence="2">
    <location>
        <begin position="176"/>
        <end position="189"/>
    </location>
</feature>
<feature type="region of interest" description="Disordered" evidence="2">
    <location>
        <begin position="436"/>
        <end position="470"/>
    </location>
</feature>
<feature type="domain" description="C2H2-type" evidence="3">
    <location>
        <begin position="263"/>
        <end position="291"/>
    </location>
</feature>
<keyword evidence="1" id="KW-0862">Zinc</keyword>
<dbReference type="SMART" id="SM00355">
    <property type="entry name" value="ZnF_C2H2"/>
    <property type="match status" value="10"/>
</dbReference>
<evidence type="ECO:0000313" key="5">
    <source>
        <dbReference type="Proteomes" id="UP000007798"/>
    </source>
</evidence>
<feature type="compositionally biased region" description="Basic and acidic residues" evidence="2">
    <location>
        <begin position="53"/>
        <end position="62"/>
    </location>
</feature>
<feature type="domain" description="C2H2-type" evidence="3">
    <location>
        <begin position="795"/>
        <end position="823"/>
    </location>
</feature>
<dbReference type="SUPFAM" id="SSF57667">
    <property type="entry name" value="beta-beta-alpha zinc fingers"/>
    <property type="match status" value="1"/>
</dbReference>
<feature type="compositionally biased region" description="Basic and acidic residues" evidence="2">
    <location>
        <begin position="74"/>
        <end position="86"/>
    </location>
</feature>
<keyword evidence="1" id="KW-0863">Zinc-finger</keyword>
<feature type="compositionally biased region" description="Polar residues" evidence="2">
    <location>
        <begin position="565"/>
        <end position="575"/>
    </location>
</feature>
<feature type="region of interest" description="Disordered" evidence="2">
    <location>
        <begin position="1267"/>
        <end position="1289"/>
    </location>
</feature>
<accession>B4N6F7</accession>
<dbReference type="PROSITE" id="PS50157">
    <property type="entry name" value="ZINC_FINGER_C2H2_2"/>
    <property type="match status" value="3"/>
</dbReference>
<dbReference type="GO" id="GO:0008270">
    <property type="term" value="F:zinc ion binding"/>
    <property type="evidence" value="ECO:0007669"/>
    <property type="project" value="UniProtKB-KW"/>
</dbReference>
<feature type="compositionally biased region" description="Polar residues" evidence="2">
    <location>
        <begin position="16"/>
        <end position="49"/>
    </location>
</feature>
<organism evidence="4 5">
    <name type="scientific">Drosophila willistoni</name>
    <name type="common">Fruit fly</name>
    <dbReference type="NCBI Taxonomy" id="7260"/>
    <lineage>
        <taxon>Eukaryota</taxon>
        <taxon>Metazoa</taxon>
        <taxon>Ecdysozoa</taxon>
        <taxon>Arthropoda</taxon>
        <taxon>Hexapoda</taxon>
        <taxon>Insecta</taxon>
        <taxon>Pterygota</taxon>
        <taxon>Neoptera</taxon>
        <taxon>Endopterygota</taxon>
        <taxon>Diptera</taxon>
        <taxon>Brachycera</taxon>
        <taxon>Muscomorpha</taxon>
        <taxon>Ephydroidea</taxon>
        <taxon>Drosophilidae</taxon>
        <taxon>Drosophila</taxon>
        <taxon>Sophophora</taxon>
    </lineage>
</organism>
<feature type="compositionally biased region" description="Low complexity" evidence="2">
    <location>
        <begin position="1099"/>
        <end position="1118"/>
    </location>
</feature>
<feature type="region of interest" description="Disordered" evidence="2">
    <location>
        <begin position="613"/>
        <end position="632"/>
    </location>
</feature>
<dbReference type="HOGENOM" id="CLU_003979_0_0_1"/>
<name>B4N6F7_DROWI</name>
<sequence>MAASIYATPPPDLSSEDTALSDVSNSSTLNTNRGNTTQEASAAITTTPTGARGRTEESKTEDTDIGAMSPNQQLDKETETELEESKVTAGSNTNESLDDGDNETGMPIGMGVGVGAGAGAGQQEANAMAAMAVAANAAAMQLQLLEALNDAAKKRRKQHNPSRLDALNLSGGGGGEIDDADADADAGEDYEEKLSKMFLPKSIEQLKETFEMLQHQQQKQQREADEEHELDEQQDQDQDISQSQAEGKNNDENATIRQNPYQTFCKECGENFETEFKLSLHMLQDHGNQDPEGNEIEPMDFLASIKVKLERETDSPQQHHHQSHDLTNGHAKEQELWFNAMTQQQAGGHPGFPFGPDAAAAAAALGVGHGGYLPLLGMPGFPGVDGLNRPPLRIFNPEAYCELCNKEFCNKYFLKTHKANKHGIFDPVGDGGISSSTPNPGSIINNNNNNNNNNNSTNTINNNNGNPASLMFQMPSREIAAPAAIPKPEQQQAGPGSGSSAAVAPPSASVHCDICSKRFTNVFAMRRHRAKQHDQQQQQQQVIAADSTGPATGAPPQSSSSSSSAAQNTLQSQRDSPNEALIKQEEISEMKPFKLPDGFREDFTLEQEDMSFAPQPRKMSSHLHQQARDSNFSPDKLRRLGVQYPEYFCEICFKEYANRYFLRTHKWKRHGIFVPPEESAASNAGKDLEVPPPQMNSWPFMPLNLMLAKAAAASMEQNDMEQDGKDHLEQEQQPSKRIKLEPLNDSYDDEKTNGGVGGGTAAAAANPSSVVGLQNLQKLQSMLQQLNDFNGKRPLPCHLCGRELEHQYALRAHLMTEHAGQMQLPLPLGQMPLVAGEPPHPLAAMYGQSLPKLSPGGSVADVGPMPIAPSPTNELRCQPCERDFSSPQEFKQHIAEMHLTRSGSLMPGGGEGFFTPADTRPALPAAGVVPAAPANRPAYTITPTSSYCEICNKELCNKYFMKTHMQRMHGIEIENGAQIGGVVCNICNKELCSKYFLRVHKHNTHGIVEEGSPLPQPRGQNGVKMEAAAAAAQQQQQLLEQELNLSPPNAGSSQGDGPGEICPLCARQFRSFKWLRTHLISEHGPAGLEKLRDLEPSSLAGLSNSASNNSNHSSKPNSPTLKIPNGHAAAPVTPAVAAGVAAGATAPNLAQALQNLNAQHLFGQMQQQLPKGLPLPGLPNMFAGAEQQSQRFKEYQCSLCPFTTPYYAFLFIHERSHALLNNGQASGEASENNPPSTTASSSSGAGGSAAVVAAAAAAAATEMANLKSSSSSSSSSANSTKSKSKSSKSALNNDTMMMMDHALDVPTNLSINSHSQKANSPIESPKAHSRSPKNRSTSSSSPNSSPPKGNTPNGLVLAAAAASLATLQQRSAATSPFEDCNQLANGSGKPVSYAQPEKTEEAYQMQAFHLQPVDAEAEIRFAPALVYLPVRGGRPTESSAIISFRLTPA</sequence>
<keyword evidence="5" id="KW-1185">Reference proteome</keyword>
<dbReference type="InterPro" id="IPR036236">
    <property type="entry name" value="Znf_C2H2_sf"/>
</dbReference>
<feature type="compositionally biased region" description="Acidic residues" evidence="2">
    <location>
        <begin position="226"/>
        <end position="238"/>
    </location>
</feature>
<feature type="region of interest" description="Disordered" evidence="2">
    <location>
        <begin position="152"/>
        <end position="189"/>
    </location>
</feature>